<dbReference type="GO" id="GO:0008652">
    <property type="term" value="P:amino acid biosynthetic process"/>
    <property type="evidence" value="ECO:0007669"/>
    <property type="project" value="UniProtKB-KW"/>
</dbReference>
<evidence type="ECO:0000256" key="4">
    <source>
        <dbReference type="ARBA" id="ARBA00022605"/>
    </source>
</evidence>
<keyword evidence="11" id="KW-1185">Reference proteome</keyword>
<evidence type="ECO:0000256" key="3">
    <source>
        <dbReference type="ARBA" id="ARBA00021942"/>
    </source>
</evidence>
<sequence length="707" mass="80335">CDVFNIFITNVYLILIDFLFICNYHENIFNLGITHNYKSEVLERERGGRKKNNKIKSISEHTITITSDLEFVHNIESRLKTRVTPKMADFIYLKAFPKLQLKNYINGVSFHTKKICVTSFERFYNSTPIGVKSLDKNLSVFELFYGPTLAFKDLALFVVSGLLDYFTKKRNKHLTALVATSGDTGSSALESVKGRENLDLIVLLPQDRCSLIQKLQMTTFDGSSDDLDVPIKMCFEDKDFASQHNLISMNSINIGRILAQIPIYVFGYYKLASKIGEEVEIVVPTGAAGSITAGSMAHFMGFPIRLVVSVNVNDIVARTLRHGIFSQRDQVFKTLANAMDIQMPCNLERIFYIYSKSNEKIVLSIMKDFESKSRADIPQELMNSIKQVVIESEIVSDEEIIKTIKMVKEKYDYFICPHTATAAHYSLSTKESKRDIPRGIFATASPEKFPDAISDAGFQAPDERVKHLLGKKEYYLEMKKDEDWFQILKEKICSITASRSYSNDGGLYMPQSIPKVTKEEISMWRELPYEKLVYKILRKFIEQDEAPDEELENLCAASFDRFSTSLPIGIKKLEDNLTVFELFHGPTLAFKDFGLFVVAELLDYFVKKSNKHLVALVVEGTSDELDVPIKRCFEDKNFVAQHNLICLNSINIGRILAQIPIYVFAYYKLVSKIGEEVEIVVPTGAAGSITVLPVLWDSPFALWFLSP</sequence>
<dbReference type="OrthoDB" id="5203861at2759"/>
<protein>
    <recommendedName>
        <fullName evidence="3">Threonine synthase-like 2</fullName>
    </recommendedName>
</protein>
<evidence type="ECO:0000259" key="9">
    <source>
        <dbReference type="Pfam" id="PF14821"/>
    </source>
</evidence>
<dbReference type="GO" id="GO:0030170">
    <property type="term" value="F:pyridoxal phosphate binding"/>
    <property type="evidence" value="ECO:0007669"/>
    <property type="project" value="InterPro"/>
</dbReference>
<dbReference type="EMBL" id="SEYY01023540">
    <property type="protein sequence ID" value="KAB7494803.1"/>
    <property type="molecule type" value="Genomic_DNA"/>
</dbReference>
<dbReference type="SUPFAM" id="SSF53686">
    <property type="entry name" value="Tryptophan synthase beta subunit-like PLP-dependent enzymes"/>
    <property type="match status" value="2"/>
</dbReference>
<accession>A0A5N5SL78</accession>
<dbReference type="InterPro" id="IPR037158">
    <property type="entry name" value="Thr_synth_N_sf"/>
</dbReference>
<dbReference type="Gene3D" id="3.40.50.1100">
    <property type="match status" value="3"/>
</dbReference>
<evidence type="ECO:0000256" key="6">
    <source>
        <dbReference type="ARBA" id="ARBA00023239"/>
    </source>
</evidence>
<dbReference type="InterPro" id="IPR036052">
    <property type="entry name" value="TrpB-like_PALP_sf"/>
</dbReference>
<feature type="domain" description="Threonine synthase N-terminal" evidence="9">
    <location>
        <begin position="501"/>
        <end position="559"/>
    </location>
</feature>
<keyword evidence="5 8" id="KW-0663">Pyridoxal phosphate</keyword>
<evidence type="ECO:0000313" key="10">
    <source>
        <dbReference type="EMBL" id="KAB7494803.1"/>
    </source>
</evidence>
<dbReference type="InterPro" id="IPR000634">
    <property type="entry name" value="Ser/Thr_deHydtase_PyrdxlP-BS"/>
</dbReference>
<evidence type="ECO:0000256" key="7">
    <source>
        <dbReference type="ARBA" id="ARBA00029440"/>
    </source>
</evidence>
<dbReference type="InterPro" id="IPR029144">
    <property type="entry name" value="Thr_synth_N"/>
</dbReference>
<dbReference type="PANTHER" id="PTHR42690">
    <property type="entry name" value="THREONINE SYNTHASE FAMILY MEMBER"/>
    <property type="match status" value="1"/>
</dbReference>
<evidence type="ECO:0000256" key="5">
    <source>
        <dbReference type="ARBA" id="ARBA00022898"/>
    </source>
</evidence>
<keyword evidence="4" id="KW-0028">Amino-acid biosynthesis</keyword>
<dbReference type="Proteomes" id="UP000326759">
    <property type="component" value="Unassembled WGS sequence"/>
</dbReference>
<evidence type="ECO:0000256" key="8">
    <source>
        <dbReference type="PIRSR" id="PIRSR604450-51"/>
    </source>
</evidence>
<dbReference type="Gene3D" id="3.90.1380.10">
    <property type="entry name" value="Threonine synthase, N-terminal domain"/>
    <property type="match status" value="1"/>
</dbReference>
<evidence type="ECO:0000313" key="11">
    <source>
        <dbReference type="Proteomes" id="UP000326759"/>
    </source>
</evidence>
<reference evidence="10 11" key="1">
    <citation type="journal article" date="2019" name="PLoS Biol.">
        <title>Sex chromosomes control vertical transmission of feminizing Wolbachia symbionts in an isopod.</title>
        <authorList>
            <person name="Becking T."/>
            <person name="Chebbi M.A."/>
            <person name="Giraud I."/>
            <person name="Moumen B."/>
            <person name="Laverre T."/>
            <person name="Caubet Y."/>
            <person name="Peccoud J."/>
            <person name="Gilbert C."/>
            <person name="Cordaux R."/>
        </authorList>
    </citation>
    <scope>NUCLEOTIDE SEQUENCE [LARGE SCALE GENOMIC DNA]</scope>
    <source>
        <strain evidence="10">ANa2</strain>
        <tissue evidence="10">Whole body excluding digestive tract and cuticle</tissue>
    </source>
</reference>
<dbReference type="InterPro" id="IPR051166">
    <property type="entry name" value="Threonine_Synthase"/>
</dbReference>
<dbReference type="GO" id="GO:0009071">
    <property type="term" value="P:serine family amino acid catabolic process"/>
    <property type="evidence" value="ECO:0007669"/>
    <property type="project" value="TreeGrafter"/>
</dbReference>
<proteinExistence type="inferred from homology"/>
<comment type="pathway">
    <text evidence="7">Amino-acid biosynthesis.</text>
</comment>
<dbReference type="AlphaFoldDB" id="A0A5N5SL78"/>
<keyword evidence="6" id="KW-0456">Lyase</keyword>
<feature type="non-terminal residue" evidence="10">
    <location>
        <position position="1"/>
    </location>
</feature>
<feature type="modified residue" description="N6-(pyridoxal phosphate)lysine" evidence="8">
    <location>
        <position position="152"/>
    </location>
</feature>
<comment type="caution">
    <text evidence="10">The sequence shown here is derived from an EMBL/GenBank/DDBJ whole genome shotgun (WGS) entry which is preliminary data.</text>
</comment>
<dbReference type="NCBIfam" id="TIGR00260">
    <property type="entry name" value="thrC"/>
    <property type="match status" value="1"/>
</dbReference>
<dbReference type="GO" id="GO:0046360">
    <property type="term" value="P:2-oxobutyrate biosynthetic process"/>
    <property type="evidence" value="ECO:0007669"/>
    <property type="project" value="TreeGrafter"/>
</dbReference>
<dbReference type="PROSITE" id="PS00165">
    <property type="entry name" value="DEHYDRATASE_SER_THR"/>
    <property type="match status" value="2"/>
</dbReference>
<dbReference type="InterPro" id="IPR004450">
    <property type="entry name" value="Thr_synthase-like"/>
</dbReference>
<evidence type="ECO:0000256" key="1">
    <source>
        <dbReference type="ARBA" id="ARBA00001933"/>
    </source>
</evidence>
<dbReference type="PANTHER" id="PTHR42690:SF1">
    <property type="entry name" value="THREONINE SYNTHASE-LIKE 2"/>
    <property type="match status" value="1"/>
</dbReference>
<evidence type="ECO:0000256" key="2">
    <source>
        <dbReference type="ARBA" id="ARBA00005517"/>
    </source>
</evidence>
<gene>
    <name evidence="10" type="primary">thnsl2</name>
    <name evidence="10" type="ORF">Anas_06048</name>
</gene>
<dbReference type="GO" id="GO:0016829">
    <property type="term" value="F:lyase activity"/>
    <property type="evidence" value="ECO:0007669"/>
    <property type="project" value="UniProtKB-KW"/>
</dbReference>
<dbReference type="Pfam" id="PF14821">
    <property type="entry name" value="Thr_synth_N"/>
    <property type="match status" value="1"/>
</dbReference>
<comment type="cofactor">
    <cofactor evidence="1 8">
        <name>pyridoxal 5'-phosphate</name>
        <dbReference type="ChEBI" id="CHEBI:597326"/>
    </cofactor>
</comment>
<organism evidence="10 11">
    <name type="scientific">Armadillidium nasatum</name>
    <dbReference type="NCBI Taxonomy" id="96803"/>
    <lineage>
        <taxon>Eukaryota</taxon>
        <taxon>Metazoa</taxon>
        <taxon>Ecdysozoa</taxon>
        <taxon>Arthropoda</taxon>
        <taxon>Crustacea</taxon>
        <taxon>Multicrustacea</taxon>
        <taxon>Malacostraca</taxon>
        <taxon>Eumalacostraca</taxon>
        <taxon>Peracarida</taxon>
        <taxon>Isopoda</taxon>
        <taxon>Oniscidea</taxon>
        <taxon>Crinocheta</taxon>
        <taxon>Armadillidiidae</taxon>
        <taxon>Armadillidium</taxon>
    </lineage>
</organism>
<comment type="similarity">
    <text evidence="2">Belongs to the threonine synthase family.</text>
</comment>
<name>A0A5N5SL78_9CRUS</name>